<dbReference type="InterPro" id="IPR027417">
    <property type="entry name" value="P-loop_NTPase"/>
</dbReference>
<dbReference type="OrthoDB" id="213998at2157"/>
<dbReference type="InterPro" id="IPR050311">
    <property type="entry name" value="ORC1/CDC6"/>
</dbReference>
<dbReference type="STRING" id="1457250.GCA_000755225_02186"/>
<evidence type="ECO:0000256" key="1">
    <source>
        <dbReference type="ARBA" id="ARBA00022705"/>
    </source>
</evidence>
<accession>A0A4D6HG30</accession>
<dbReference type="Gene3D" id="3.40.50.300">
    <property type="entry name" value="P-loop containing nucleotide triphosphate hydrolases"/>
    <property type="match status" value="1"/>
</dbReference>
<dbReference type="EMBL" id="CP031310">
    <property type="protein sequence ID" value="QCC52740.1"/>
    <property type="molecule type" value="Genomic_DNA"/>
</dbReference>
<dbReference type="PANTHER" id="PTHR10763:SF22">
    <property type="entry name" value="ORC1-TYPE DNA REPLICATION PROTEIN"/>
    <property type="match status" value="1"/>
</dbReference>
<evidence type="ECO:0000256" key="2">
    <source>
        <dbReference type="ARBA" id="ARBA00022741"/>
    </source>
</evidence>
<dbReference type="InterPro" id="IPR041664">
    <property type="entry name" value="AAA_16"/>
</dbReference>
<evidence type="ECO:0000256" key="3">
    <source>
        <dbReference type="ARBA" id="ARBA00022840"/>
    </source>
</evidence>
<evidence type="ECO:0000313" key="5">
    <source>
        <dbReference type="EMBL" id="QCC52740.1"/>
    </source>
</evidence>
<dbReference type="GO" id="GO:0006260">
    <property type="term" value="P:DNA replication"/>
    <property type="evidence" value="ECO:0007669"/>
    <property type="project" value="UniProtKB-KW"/>
</dbReference>
<dbReference type="Proteomes" id="UP000296706">
    <property type="component" value="Chromosome"/>
</dbReference>
<keyword evidence="3 5" id="KW-0067">ATP-binding</keyword>
<sequence>MDLTERIRRRQRRGGNRAVVLNYEPINPVAHVEEPTGRGPILERVLDYLDPVFEGSLPGDAYLWGPAGSGKSAIVTALFDRLGVVTVQSRTVIHTTTRAQPVELPRFVYVNAREAATEFQFYHALLDGLTETDVPQKGVSTSELRGRLEDRLRSTPGTVVAVDHVDEPRSLSPDSVLESLADLDGPLSTVLVGRSPPGDLGIPEQTNEIEVPAYSQQVLIDILMTRGSAGLARDALGHAQARRIASWARGNAHDALSALFGAAELADSRGAERIREPDVDGGIEAVPQPCVSLGIVLTLPENRQRVLRELLAIDDADRESVTTTTDAIAASPTVDLSSGTVKRFLYELAESGVVERVTADQPSGHGRPPSRVEPRFPTLVFERLYDLRSDQ</sequence>
<dbReference type="RefSeq" id="WP_049993059.1">
    <property type="nucleotide sequence ID" value="NZ_CP031310.1"/>
</dbReference>
<dbReference type="SUPFAM" id="SSF52540">
    <property type="entry name" value="P-loop containing nucleoside triphosphate hydrolases"/>
    <property type="match status" value="1"/>
</dbReference>
<keyword evidence="2" id="KW-0547">Nucleotide-binding</keyword>
<keyword evidence="1" id="KW-0235">DNA replication</keyword>
<evidence type="ECO:0000313" key="6">
    <source>
        <dbReference type="Proteomes" id="UP000296706"/>
    </source>
</evidence>
<evidence type="ECO:0000259" key="4">
    <source>
        <dbReference type="Pfam" id="PF13191"/>
    </source>
</evidence>
<gene>
    <name evidence="5" type="ORF">DV733_16525</name>
</gene>
<reference evidence="5 6" key="1">
    <citation type="journal article" date="2019" name="Nat. Commun.">
        <title>A new type of DNA phosphorothioation-based antiviral system in archaea.</title>
        <authorList>
            <person name="Xiong L."/>
            <person name="Liu S."/>
            <person name="Chen S."/>
            <person name="Xiao Y."/>
            <person name="Zhu B."/>
            <person name="Gao Y."/>
            <person name="Zhang Y."/>
            <person name="Chen B."/>
            <person name="Luo J."/>
            <person name="Deng Z."/>
            <person name="Chen X."/>
            <person name="Wang L."/>
            <person name="Chen S."/>
        </authorList>
    </citation>
    <scope>NUCLEOTIDE SEQUENCE [LARGE SCALE GENOMIC DNA]</scope>
    <source>
        <strain evidence="5 6">CBA1105</strain>
    </source>
</reference>
<dbReference type="PANTHER" id="PTHR10763">
    <property type="entry name" value="CELL DIVISION CONTROL PROTEIN 6-RELATED"/>
    <property type="match status" value="1"/>
</dbReference>
<name>A0A4D6HG30_9EURY</name>
<dbReference type="GO" id="GO:0005524">
    <property type="term" value="F:ATP binding"/>
    <property type="evidence" value="ECO:0007669"/>
    <property type="project" value="UniProtKB-KW"/>
</dbReference>
<dbReference type="Pfam" id="PF13191">
    <property type="entry name" value="AAA_16"/>
    <property type="match status" value="1"/>
</dbReference>
<dbReference type="KEGG" id="hsn:DV733_16525"/>
<proteinExistence type="predicted"/>
<organism evidence="5 6">
    <name type="scientific">Halapricum salinum</name>
    <dbReference type="NCBI Taxonomy" id="1457250"/>
    <lineage>
        <taxon>Archaea</taxon>
        <taxon>Methanobacteriati</taxon>
        <taxon>Methanobacteriota</taxon>
        <taxon>Stenosarchaea group</taxon>
        <taxon>Halobacteria</taxon>
        <taxon>Halobacteriales</taxon>
        <taxon>Haloarculaceae</taxon>
        <taxon>Halapricum</taxon>
    </lineage>
</organism>
<keyword evidence="6" id="KW-1185">Reference proteome</keyword>
<dbReference type="AlphaFoldDB" id="A0A4D6HG30"/>
<dbReference type="GeneID" id="39849498"/>
<protein>
    <submittedName>
        <fullName evidence="5">ATP-binding protein</fullName>
    </submittedName>
</protein>
<feature type="domain" description="Orc1-like AAA ATPase" evidence="4">
    <location>
        <begin position="35"/>
        <end position="186"/>
    </location>
</feature>
<dbReference type="Gene3D" id="1.10.8.60">
    <property type="match status" value="1"/>
</dbReference>